<dbReference type="RefSeq" id="WP_110670466.1">
    <property type="nucleotide sequence ID" value="NZ_PYBW01000053.1"/>
</dbReference>
<dbReference type="InterPro" id="IPR036250">
    <property type="entry name" value="AcylCo_DH-like_C"/>
</dbReference>
<dbReference type="InterPro" id="IPR037069">
    <property type="entry name" value="AcylCoA_DH/ox_N_sf"/>
</dbReference>
<evidence type="ECO:0000256" key="3">
    <source>
        <dbReference type="ARBA" id="ARBA00022630"/>
    </source>
</evidence>
<dbReference type="Gene3D" id="2.40.110.10">
    <property type="entry name" value="Butyryl-CoA Dehydrogenase, subunit A, domain 2"/>
    <property type="match status" value="1"/>
</dbReference>
<dbReference type="GO" id="GO:0005886">
    <property type="term" value="C:plasma membrane"/>
    <property type="evidence" value="ECO:0007669"/>
    <property type="project" value="TreeGrafter"/>
</dbReference>
<keyword evidence="5" id="KW-0560">Oxidoreductase</keyword>
<dbReference type="InterPro" id="IPR006091">
    <property type="entry name" value="Acyl-CoA_Oxase/DH_mid-dom"/>
</dbReference>
<protein>
    <submittedName>
        <fullName evidence="8">Acyl-CoA dehydrogenase</fullName>
    </submittedName>
</protein>
<dbReference type="GO" id="GO:0050660">
    <property type="term" value="F:flavin adenine dinucleotide binding"/>
    <property type="evidence" value="ECO:0007669"/>
    <property type="project" value="InterPro"/>
</dbReference>
<proteinExistence type="inferred from homology"/>
<dbReference type="InterPro" id="IPR046373">
    <property type="entry name" value="Acyl-CoA_Oxase/DH_mid-dom_sf"/>
</dbReference>
<dbReference type="Pfam" id="PF00441">
    <property type="entry name" value="Acyl-CoA_dh_1"/>
    <property type="match status" value="1"/>
</dbReference>
<dbReference type="PANTHER" id="PTHR43884:SF19">
    <property type="entry name" value="ACYL-COA DEHYDROGENASE FADE4-RELATED"/>
    <property type="match status" value="1"/>
</dbReference>
<comment type="similarity">
    <text evidence="2 5">Belongs to the acyl-CoA dehydrogenase family.</text>
</comment>
<keyword evidence="4 5" id="KW-0274">FAD</keyword>
<dbReference type="InterPro" id="IPR009100">
    <property type="entry name" value="AcylCoA_DH/oxidase_NM_dom_sf"/>
</dbReference>
<dbReference type="SUPFAM" id="SSF47203">
    <property type="entry name" value="Acyl-CoA dehydrogenase C-terminal domain-like"/>
    <property type="match status" value="1"/>
</dbReference>
<accession>A0A2V4N231</accession>
<dbReference type="Gene3D" id="1.10.540.10">
    <property type="entry name" value="Acyl-CoA dehydrogenase/oxidase, N-terminal domain"/>
    <property type="match status" value="1"/>
</dbReference>
<comment type="caution">
    <text evidence="8">The sequence shown here is derived from an EMBL/GenBank/DDBJ whole genome shotgun (WGS) entry which is preliminary data.</text>
</comment>
<sequence length="556" mass="58112">MIEALTAKAAALELLLGDAGDPANPYGFAAAARRDEREEFPAEYAAVLREAGFHLDYLPPAWGGGFESFDRSLQLVRSAARRDLNAMPATMFSITAATCLRLHGSAAQQDRAAAVLRRGGAVGFALSEAEHGSDLLANAVRLVADGAGYRLDGTKWMVGLGQRCEALYLVARTGDRGPGAFSALLLDTTGLDRGAPVRTSGMRGIDFAHLAFDQLPVSAADLVGRQGEALEVAVKAQQVVRVMSTAGSLGVADTALRLTLDFAAERRLGRTALLDTPYQRRELALASAALLAADAVALAAARGIHVVPEQFSVWGCAAKHVVAEAVDDVLARCAATLASRAVLRGEGPGGGLFQKLRRDAELVRVVDTSPLANLRSFAGQLPSLAEPVGERAAAATAFALDAELPPYDPARLDLTARGKELVTGGLAESAEAARAELAGAPAVVALVDQLLTALAGLPTTPTTGCAQLDLAERFAWLHAAAACLRLWWANRHLPLHGGKPGSPDWLGACLGYLLARADGADPRRCADTAPAALETVLALRADHRLFSAAPVPLAHR</sequence>
<dbReference type="OrthoDB" id="3666321at2"/>
<evidence type="ECO:0000256" key="4">
    <source>
        <dbReference type="ARBA" id="ARBA00022827"/>
    </source>
</evidence>
<dbReference type="InterPro" id="IPR009075">
    <property type="entry name" value="AcylCo_DH/oxidase_C"/>
</dbReference>
<evidence type="ECO:0000256" key="1">
    <source>
        <dbReference type="ARBA" id="ARBA00001974"/>
    </source>
</evidence>
<evidence type="ECO:0000256" key="5">
    <source>
        <dbReference type="RuleBase" id="RU362125"/>
    </source>
</evidence>
<dbReference type="AlphaFoldDB" id="A0A2V4N231"/>
<dbReference type="SUPFAM" id="SSF56645">
    <property type="entry name" value="Acyl-CoA dehydrogenase NM domain-like"/>
    <property type="match status" value="1"/>
</dbReference>
<dbReference type="EMBL" id="PYBW01000053">
    <property type="protein sequence ID" value="PYC78000.1"/>
    <property type="molecule type" value="Genomic_DNA"/>
</dbReference>
<dbReference type="GO" id="GO:0003995">
    <property type="term" value="F:acyl-CoA dehydrogenase activity"/>
    <property type="evidence" value="ECO:0007669"/>
    <property type="project" value="TreeGrafter"/>
</dbReference>
<reference evidence="8 9" key="1">
    <citation type="submission" date="2018-03" db="EMBL/GenBank/DDBJ databases">
        <title>Bioinformatic expansion and discovery of thiopeptide antibiotics.</title>
        <authorList>
            <person name="Schwalen C.J."/>
            <person name="Hudson G.A."/>
            <person name="Mitchell D.A."/>
        </authorList>
    </citation>
    <scope>NUCLEOTIDE SEQUENCE [LARGE SCALE GENOMIC DNA]</scope>
    <source>
        <strain evidence="8 9">ATCC 21389</strain>
    </source>
</reference>
<keyword evidence="9" id="KW-1185">Reference proteome</keyword>
<evidence type="ECO:0000259" key="7">
    <source>
        <dbReference type="Pfam" id="PF02770"/>
    </source>
</evidence>
<dbReference type="Gene3D" id="1.20.140.10">
    <property type="entry name" value="Butyryl-CoA Dehydrogenase, subunit A, domain 3"/>
    <property type="match status" value="1"/>
</dbReference>
<feature type="domain" description="Acyl-CoA oxidase/dehydrogenase middle" evidence="7">
    <location>
        <begin position="123"/>
        <end position="214"/>
    </location>
</feature>
<evidence type="ECO:0000313" key="9">
    <source>
        <dbReference type="Proteomes" id="UP000248039"/>
    </source>
</evidence>
<keyword evidence="3 5" id="KW-0285">Flavoprotein</keyword>
<dbReference type="Pfam" id="PF02770">
    <property type="entry name" value="Acyl-CoA_dh_M"/>
    <property type="match status" value="1"/>
</dbReference>
<feature type="domain" description="Acyl-CoA dehydrogenase/oxidase C-terminal" evidence="6">
    <location>
        <begin position="231"/>
        <end position="365"/>
    </location>
</feature>
<evidence type="ECO:0000313" key="8">
    <source>
        <dbReference type="EMBL" id="PYC78000.1"/>
    </source>
</evidence>
<gene>
    <name evidence="8" type="ORF">C7C46_16795</name>
</gene>
<name>A0A2V4N231_9ACTN</name>
<organism evidence="8 9">
    <name type="scientific">Streptomyces tateyamensis</name>
    <dbReference type="NCBI Taxonomy" id="565073"/>
    <lineage>
        <taxon>Bacteria</taxon>
        <taxon>Bacillati</taxon>
        <taxon>Actinomycetota</taxon>
        <taxon>Actinomycetes</taxon>
        <taxon>Kitasatosporales</taxon>
        <taxon>Streptomycetaceae</taxon>
        <taxon>Streptomyces</taxon>
    </lineage>
</organism>
<evidence type="ECO:0000256" key="2">
    <source>
        <dbReference type="ARBA" id="ARBA00009347"/>
    </source>
</evidence>
<dbReference type="Proteomes" id="UP000248039">
    <property type="component" value="Unassembled WGS sequence"/>
</dbReference>
<comment type="cofactor">
    <cofactor evidence="1 5">
        <name>FAD</name>
        <dbReference type="ChEBI" id="CHEBI:57692"/>
    </cofactor>
</comment>
<dbReference type="PANTHER" id="PTHR43884">
    <property type="entry name" value="ACYL-COA DEHYDROGENASE"/>
    <property type="match status" value="1"/>
</dbReference>
<evidence type="ECO:0000259" key="6">
    <source>
        <dbReference type="Pfam" id="PF00441"/>
    </source>
</evidence>